<reference evidence="1" key="1">
    <citation type="submission" date="2022-12" db="EMBL/GenBank/DDBJ databases">
        <title>Clostridium sp. nov., isolated from industrial wastewater.</title>
        <authorList>
            <person name="Jiayan W."/>
        </authorList>
    </citation>
    <scope>NUCLEOTIDE SEQUENCE</scope>
    <source>
        <strain evidence="1">ZC22-4</strain>
    </source>
</reference>
<keyword evidence="2" id="KW-1185">Reference proteome</keyword>
<gene>
    <name evidence="1" type="ORF">OW729_04830</name>
</gene>
<name>A0ABT4D6M0_9CLOT</name>
<evidence type="ECO:0000313" key="1">
    <source>
        <dbReference type="EMBL" id="MCY6957927.1"/>
    </source>
</evidence>
<dbReference type="EMBL" id="JAPQFJ010000003">
    <property type="protein sequence ID" value="MCY6957927.1"/>
    <property type="molecule type" value="Genomic_DNA"/>
</dbReference>
<proteinExistence type="predicted"/>
<dbReference type="Proteomes" id="UP001144612">
    <property type="component" value="Unassembled WGS sequence"/>
</dbReference>
<dbReference type="RefSeq" id="WP_268060328.1">
    <property type="nucleotide sequence ID" value="NZ_JAPQFJ010000003.1"/>
</dbReference>
<organism evidence="1 2">
    <name type="scientific">Clostridium brassicae</name>
    <dbReference type="NCBI Taxonomy" id="2999072"/>
    <lineage>
        <taxon>Bacteria</taxon>
        <taxon>Bacillati</taxon>
        <taxon>Bacillota</taxon>
        <taxon>Clostridia</taxon>
        <taxon>Eubacteriales</taxon>
        <taxon>Clostridiaceae</taxon>
        <taxon>Clostridium</taxon>
    </lineage>
</organism>
<evidence type="ECO:0000313" key="2">
    <source>
        <dbReference type="Proteomes" id="UP001144612"/>
    </source>
</evidence>
<sequence length="121" mass="14031">MIKHKYDDEIAADITEIDSIEELEVSGNLSAATLETEGGISRPAKFILVDLTDREKAEVLIHNLDSMEQQEACEILEKMIFGETYDHLEENSIRVEKAEYTDFEHEEIKKDHLSQYDHIEY</sequence>
<accession>A0ABT4D6M0</accession>
<evidence type="ECO:0008006" key="3">
    <source>
        <dbReference type="Google" id="ProtNLM"/>
    </source>
</evidence>
<protein>
    <recommendedName>
        <fullName evidence="3">DUF1292 domain-containing protein</fullName>
    </recommendedName>
</protein>
<comment type="caution">
    <text evidence="1">The sequence shown here is derived from an EMBL/GenBank/DDBJ whole genome shotgun (WGS) entry which is preliminary data.</text>
</comment>